<dbReference type="InterPro" id="IPR003653">
    <property type="entry name" value="Peptidase_C48_C"/>
</dbReference>
<keyword evidence="10" id="KW-1185">Reference proteome</keyword>
<dbReference type="SUPFAM" id="SSF54001">
    <property type="entry name" value="Cysteine proteinases"/>
    <property type="match status" value="1"/>
</dbReference>
<keyword evidence="2 9" id="KW-0645">Protease</keyword>
<dbReference type="PROSITE" id="PS50600">
    <property type="entry name" value="ULP_PROTEASE"/>
    <property type="match status" value="1"/>
</dbReference>
<dbReference type="PANTHER" id="PTHR47764">
    <property type="entry name" value="UBIQUITIN-LIKE-SPECIFIC PROTEASE 2B-RELATED"/>
    <property type="match status" value="1"/>
</dbReference>
<dbReference type="eggNOG" id="KOG0779">
    <property type="taxonomic scope" value="Eukaryota"/>
</dbReference>
<protein>
    <submittedName>
        <fullName evidence="9">Sentrin/sumo-specific protease, putative</fullName>
        <ecNumber evidence="9">3.6.1.5</ecNumber>
    </submittedName>
</protein>
<dbReference type="KEGG" id="rcu:8266870"/>
<dbReference type="GO" id="GO:0070139">
    <property type="term" value="F:SUMO-specific endopeptidase activity"/>
    <property type="evidence" value="ECO:0000318"/>
    <property type="project" value="GO_Central"/>
</dbReference>
<evidence type="ECO:0000256" key="7">
    <source>
        <dbReference type="SAM" id="MobiDB-lite"/>
    </source>
</evidence>
<comment type="similarity">
    <text evidence="1">Belongs to the peptidase C48 family.</text>
</comment>
<dbReference type="GO" id="GO:0005634">
    <property type="term" value="C:nucleus"/>
    <property type="evidence" value="ECO:0000318"/>
    <property type="project" value="GO_Central"/>
</dbReference>
<evidence type="ECO:0000256" key="6">
    <source>
        <dbReference type="ARBA" id="ARBA00057729"/>
    </source>
</evidence>
<evidence type="ECO:0000256" key="5">
    <source>
        <dbReference type="ARBA" id="ARBA00022807"/>
    </source>
</evidence>
<keyword evidence="4 9" id="KW-0378">Hydrolase</keyword>
<dbReference type="Pfam" id="PF25352">
    <property type="entry name" value="PH_ULP"/>
    <property type="match status" value="1"/>
</dbReference>
<dbReference type="AlphaFoldDB" id="B9S9I8"/>
<keyword evidence="5" id="KW-0788">Thiol protease</keyword>
<reference evidence="10" key="1">
    <citation type="journal article" date="2010" name="Nat. Biotechnol.">
        <title>Draft genome sequence of the oilseed species Ricinus communis.</title>
        <authorList>
            <person name="Chan A.P."/>
            <person name="Crabtree J."/>
            <person name="Zhao Q."/>
            <person name="Lorenzi H."/>
            <person name="Orvis J."/>
            <person name="Puiu D."/>
            <person name="Melake-Berhan A."/>
            <person name="Jones K.M."/>
            <person name="Redman J."/>
            <person name="Chen G."/>
            <person name="Cahoon E.B."/>
            <person name="Gedil M."/>
            <person name="Stanke M."/>
            <person name="Haas B.J."/>
            <person name="Wortman J.R."/>
            <person name="Fraser-Liggett C.M."/>
            <person name="Ravel J."/>
            <person name="Rabinowicz P.D."/>
        </authorList>
    </citation>
    <scope>NUCLEOTIDE SEQUENCE [LARGE SCALE GENOMIC DNA]</scope>
    <source>
        <strain evidence="10">cv. Hale</strain>
    </source>
</reference>
<evidence type="ECO:0000256" key="2">
    <source>
        <dbReference type="ARBA" id="ARBA00022670"/>
    </source>
</evidence>
<dbReference type="Pfam" id="PF02902">
    <property type="entry name" value="Peptidase_C48"/>
    <property type="match status" value="1"/>
</dbReference>
<comment type="function">
    <text evidence="6">Protease that catalyzes two essential functions in the SUMO pathway: processing of full-length SUMOs to their mature forms and deconjugation of SUMO from targeted proteins.</text>
</comment>
<sequence length="887" mass="100429">MTRSSKAGVTTSSKRLSVFDFSEDDGRIETASKKLINRFRNRNDDNNNNNKNNYVKRKRHSFFSSSIDKYKFLECFAGWNKAPESESRNEPIDVDDEPIDVDTDRGMTADCEEIGVGLVDIDANSAAHCHKLTVSSPISMIQEDSAVKEISGLDVHVLSSSSKYENVPRGMISDDGDKSGMSSSSTSICMLEENEVPSTEPETEYCSLGHKIDILNNAVVVFPDFILYGDIYCTESCLTFSSSHIRVEGLTINGSKGSFNAEWAIADIVSIESEWCGRVETAMIKLHLKPNVSESVGNSNESSGIDELKVSVYDPCWSEGQEAIKSLDVRYRDIWNVIIDSDQEKDDKAFAESYSVAFPKPFLHVLDETFEDVIYPEGDPDAVSISKRDVELLRPETFINDTIIDFYIKFLKNKIQPEDQHRYHFFNSFFFRKLADLDKDPSGACEGRAAFQRVRKWTKKVNLFEKDFIFIPVNYSLHWSLIVICHPGEVAHFRDEECEIAPKVPCILHMDSIRGSHRGLKNLIQSYLCEEWKERHSEILDDASSKFSCLRFVPLELPQQENSFDCGLFLLHYVELFLEGVPINFSPFKITESSNFLNRNWFPPLEASLKRSRIKKLICEILEARSQKAPQGESNAKNTCSQFFDTDEQGTGKEYLEKTCSLVKMYQGDSSSPSTDLRISLPSVYCQRVVQQQIKEPGLHTRELFEPGTSVRASGDNYLEMEACRPGYMSPIQEVEESVERISDSSSDPEYHCQYDTSYFRKDFKSFETSWEHNGSLMELYDADTDDDWSSGISSSDSQKSSEIGVDENHLHQESSTPFEDLETCVVEDSEEADWTHKGNDSTPNNGEFGSVDKIVRKHDVPVGNDNLMSESDEQAAKSPKFISPEG</sequence>
<dbReference type="Gene3D" id="3.30.310.130">
    <property type="entry name" value="Ubiquitin-related"/>
    <property type="match status" value="1"/>
</dbReference>
<evidence type="ECO:0000313" key="9">
    <source>
        <dbReference type="EMBL" id="EEF39744.1"/>
    </source>
</evidence>
<evidence type="ECO:0000256" key="1">
    <source>
        <dbReference type="ARBA" id="ARBA00005234"/>
    </source>
</evidence>
<evidence type="ECO:0000256" key="3">
    <source>
        <dbReference type="ARBA" id="ARBA00022786"/>
    </source>
</evidence>
<evidence type="ECO:0000256" key="4">
    <source>
        <dbReference type="ARBA" id="ARBA00022801"/>
    </source>
</evidence>
<dbReference type="InterPro" id="IPR038765">
    <property type="entry name" value="Papain-like_cys_pep_sf"/>
</dbReference>
<dbReference type="GO" id="GO:0004050">
    <property type="term" value="F:apyrase activity"/>
    <property type="evidence" value="ECO:0007669"/>
    <property type="project" value="UniProtKB-EC"/>
</dbReference>
<dbReference type="EMBL" id="EQ973897">
    <property type="protein sequence ID" value="EEF39744.1"/>
    <property type="molecule type" value="Genomic_DNA"/>
</dbReference>
<dbReference type="Gene3D" id="1.10.418.20">
    <property type="match status" value="1"/>
</dbReference>
<dbReference type="OrthoDB" id="442460at2759"/>
<keyword evidence="3" id="KW-0833">Ubl conjugation pathway</keyword>
<feature type="domain" description="Ubiquitin-like protease family profile" evidence="8">
    <location>
        <begin position="383"/>
        <end position="577"/>
    </location>
</feature>
<name>B9S9I8_RICCO</name>
<organism evidence="9 10">
    <name type="scientific">Ricinus communis</name>
    <name type="common">Castor bean</name>
    <dbReference type="NCBI Taxonomy" id="3988"/>
    <lineage>
        <taxon>Eukaryota</taxon>
        <taxon>Viridiplantae</taxon>
        <taxon>Streptophyta</taxon>
        <taxon>Embryophyta</taxon>
        <taxon>Tracheophyta</taxon>
        <taxon>Spermatophyta</taxon>
        <taxon>Magnoliopsida</taxon>
        <taxon>eudicotyledons</taxon>
        <taxon>Gunneridae</taxon>
        <taxon>Pentapetalae</taxon>
        <taxon>rosids</taxon>
        <taxon>fabids</taxon>
        <taxon>Malpighiales</taxon>
        <taxon>Euphorbiaceae</taxon>
        <taxon>Acalyphoideae</taxon>
        <taxon>Acalypheae</taxon>
        <taxon>Ricinus</taxon>
    </lineage>
</organism>
<dbReference type="PANTHER" id="PTHR47764:SF14">
    <property type="entry name" value="UBIQUITIN-LIKE PROTEASE FAMILY PROFILE DOMAIN-CONTAINING PROTEIN"/>
    <property type="match status" value="1"/>
</dbReference>
<evidence type="ECO:0000259" key="8">
    <source>
        <dbReference type="PROSITE" id="PS50600"/>
    </source>
</evidence>
<evidence type="ECO:0000313" key="10">
    <source>
        <dbReference type="Proteomes" id="UP000008311"/>
    </source>
</evidence>
<dbReference type="GO" id="GO:0006508">
    <property type="term" value="P:proteolysis"/>
    <property type="evidence" value="ECO:0007669"/>
    <property type="project" value="UniProtKB-KW"/>
</dbReference>
<dbReference type="InterPro" id="IPR057375">
    <property type="entry name" value="ULP2A/B_PH"/>
</dbReference>
<gene>
    <name evidence="9" type="ORF">RCOM_0886160</name>
</gene>
<dbReference type="EC" id="3.6.1.5" evidence="9"/>
<dbReference type="FunFam" id="3.30.310.130:FF:000006">
    <property type="entry name" value="Probable ubiquitin-like-specific protease 2B"/>
    <property type="match status" value="1"/>
</dbReference>
<feature type="region of interest" description="Disordered" evidence="7">
    <location>
        <begin position="826"/>
        <end position="887"/>
    </location>
</feature>
<accession>B9S9I8</accession>
<dbReference type="Proteomes" id="UP000008311">
    <property type="component" value="Unassembled WGS sequence"/>
</dbReference>
<dbReference type="InParanoid" id="B9S9I8"/>
<proteinExistence type="inferred from homology"/>
<dbReference type="STRING" id="3988.B9S9I8"/>